<dbReference type="PANTHER" id="PTHR21496">
    <property type="entry name" value="FERREDOXIN-RELATED"/>
    <property type="match status" value="1"/>
</dbReference>
<evidence type="ECO:0000313" key="7">
    <source>
        <dbReference type="Proteomes" id="UP000220251"/>
    </source>
</evidence>
<feature type="domain" description="Rieske" evidence="5">
    <location>
        <begin position="7"/>
        <end position="102"/>
    </location>
</feature>
<dbReference type="PANTHER" id="PTHR21496:SF23">
    <property type="entry name" value="3-PHENYLPROPIONATE_CINNAMIC ACID DIOXYGENASE FERREDOXIN SUBUNIT"/>
    <property type="match status" value="1"/>
</dbReference>
<evidence type="ECO:0000256" key="1">
    <source>
        <dbReference type="ARBA" id="ARBA00022714"/>
    </source>
</evidence>
<keyword evidence="1" id="KW-0001">2Fe-2S</keyword>
<dbReference type="Pfam" id="PF00355">
    <property type="entry name" value="Rieske"/>
    <property type="match status" value="1"/>
</dbReference>
<dbReference type="Gene3D" id="2.102.10.10">
    <property type="entry name" value="Rieske [2Fe-2S] iron-sulphur domain"/>
    <property type="match status" value="1"/>
</dbReference>
<dbReference type="GO" id="GO:0051537">
    <property type="term" value="F:2 iron, 2 sulfur cluster binding"/>
    <property type="evidence" value="ECO:0007669"/>
    <property type="project" value="UniProtKB-KW"/>
</dbReference>
<dbReference type="InterPro" id="IPR036922">
    <property type="entry name" value="Rieske_2Fe-2S_sf"/>
</dbReference>
<evidence type="ECO:0000256" key="4">
    <source>
        <dbReference type="ARBA" id="ARBA00023014"/>
    </source>
</evidence>
<keyword evidence="2" id="KW-0479">Metal-binding</keyword>
<sequence length="106" mass="11598">MDTEDRIRLIEASAVPEGGSRLVITDEGDEIALFKLKGEIFALQNACPHEGGPLCEGSIKGEKVACPWHEWEFDIRSGRCINVPGCDAFSVAVKVIDGVIYLDESY</sequence>
<keyword evidence="3" id="KW-0408">Iron</keyword>
<dbReference type="EMBL" id="CWGJ01000006">
    <property type="protein sequence ID" value="CRX37776.1"/>
    <property type="molecule type" value="Genomic_DNA"/>
</dbReference>
<protein>
    <recommendedName>
        <fullName evidence="5">Rieske domain-containing protein</fullName>
    </recommendedName>
</protein>
<dbReference type="AlphaFoldDB" id="A0A0H5DNA8"/>
<dbReference type="Proteomes" id="UP000220251">
    <property type="component" value="Unassembled WGS sequence"/>
</dbReference>
<gene>
    <name evidence="6" type="ORF">ELAC_0420</name>
</gene>
<dbReference type="GO" id="GO:0046872">
    <property type="term" value="F:metal ion binding"/>
    <property type="evidence" value="ECO:0007669"/>
    <property type="project" value="UniProtKB-KW"/>
</dbReference>
<keyword evidence="4" id="KW-0411">Iron-sulfur</keyword>
<dbReference type="PROSITE" id="PS51296">
    <property type="entry name" value="RIESKE"/>
    <property type="match status" value="1"/>
</dbReference>
<evidence type="ECO:0000256" key="2">
    <source>
        <dbReference type="ARBA" id="ARBA00022723"/>
    </source>
</evidence>
<keyword evidence="7" id="KW-1185">Reference proteome</keyword>
<reference evidence="7" key="1">
    <citation type="submission" date="2015-06" db="EMBL/GenBank/DDBJ databases">
        <authorList>
            <person name="Bertelli C."/>
        </authorList>
    </citation>
    <scope>NUCLEOTIDE SEQUENCE [LARGE SCALE GENOMIC DNA]</scope>
    <source>
        <strain evidence="7">CRIB-30</strain>
    </source>
</reference>
<evidence type="ECO:0000313" key="6">
    <source>
        <dbReference type="EMBL" id="CRX37776.1"/>
    </source>
</evidence>
<dbReference type="RefSeq" id="WP_098037632.1">
    <property type="nucleotide sequence ID" value="NZ_CWGJ01000006.1"/>
</dbReference>
<dbReference type="OrthoDB" id="9795104at2"/>
<name>A0A0H5DNA8_9BACT</name>
<dbReference type="InterPro" id="IPR017941">
    <property type="entry name" value="Rieske_2Fe-2S"/>
</dbReference>
<accession>A0A0H5DNA8</accession>
<dbReference type="SUPFAM" id="SSF50022">
    <property type="entry name" value="ISP domain"/>
    <property type="match status" value="1"/>
</dbReference>
<evidence type="ECO:0000259" key="5">
    <source>
        <dbReference type="PROSITE" id="PS51296"/>
    </source>
</evidence>
<evidence type="ECO:0000256" key="3">
    <source>
        <dbReference type="ARBA" id="ARBA00023004"/>
    </source>
</evidence>
<organism evidence="6 7">
    <name type="scientific">Estrella lausannensis</name>
    <dbReference type="NCBI Taxonomy" id="483423"/>
    <lineage>
        <taxon>Bacteria</taxon>
        <taxon>Pseudomonadati</taxon>
        <taxon>Chlamydiota</taxon>
        <taxon>Chlamydiia</taxon>
        <taxon>Parachlamydiales</taxon>
        <taxon>Candidatus Criblamydiaceae</taxon>
        <taxon>Estrella</taxon>
    </lineage>
</organism>
<proteinExistence type="predicted"/>